<evidence type="ECO:0000256" key="4">
    <source>
        <dbReference type="ARBA" id="ARBA00022840"/>
    </source>
</evidence>
<dbReference type="EMBL" id="KN819367">
    <property type="protein sequence ID" value="KIJ12190.1"/>
    <property type="molecule type" value="Genomic_DNA"/>
</dbReference>
<dbReference type="SUPFAM" id="SSF56112">
    <property type="entry name" value="Protein kinase-like (PK-like)"/>
    <property type="match status" value="1"/>
</dbReference>
<feature type="non-terminal residue" evidence="6">
    <location>
        <position position="140"/>
    </location>
</feature>
<dbReference type="InterPro" id="IPR011009">
    <property type="entry name" value="Kinase-like_dom_sf"/>
</dbReference>
<keyword evidence="1" id="KW-0808">Transferase</keyword>
<evidence type="ECO:0000313" key="7">
    <source>
        <dbReference type="Proteomes" id="UP000053647"/>
    </source>
</evidence>
<protein>
    <recommendedName>
        <fullName evidence="5">Protein kinase domain-containing protein</fullName>
    </recommendedName>
</protein>
<dbReference type="PANTHER" id="PTHR44329">
    <property type="entry name" value="SERINE/THREONINE-PROTEIN KINASE TNNI3K-RELATED"/>
    <property type="match status" value="1"/>
</dbReference>
<feature type="domain" description="Protein kinase" evidence="5">
    <location>
        <begin position="1"/>
        <end position="140"/>
    </location>
</feature>
<keyword evidence="2" id="KW-0547">Nucleotide-binding</keyword>
<evidence type="ECO:0000256" key="1">
    <source>
        <dbReference type="ARBA" id="ARBA00022679"/>
    </source>
</evidence>
<keyword evidence="7" id="KW-1185">Reference proteome</keyword>
<dbReference type="HOGENOM" id="CLU_000288_7_18_1"/>
<dbReference type="Gene3D" id="1.10.510.10">
    <property type="entry name" value="Transferase(Phosphotransferase) domain 1"/>
    <property type="match status" value="1"/>
</dbReference>
<gene>
    <name evidence="6" type="ORF">PAXINDRAFT_32155</name>
</gene>
<sequence>LIRLNIRQNNVLIDETFTACLADFGYTSVVGEIEKNLAYLQVSKHRPGAVRWAAPEQFPEDPEMPWQPTPLTDIYSFGNIVLSGEQPWSETQNDVVVMFNLAKGINPGRPQSRPIDNEHWEFIERCWLPVQGRPSAVDIV</sequence>
<keyword evidence="3" id="KW-0418">Kinase</keyword>
<dbReference type="PROSITE" id="PS50011">
    <property type="entry name" value="PROTEIN_KINASE_DOM"/>
    <property type="match status" value="1"/>
</dbReference>
<organism evidence="6 7">
    <name type="scientific">Paxillus involutus ATCC 200175</name>
    <dbReference type="NCBI Taxonomy" id="664439"/>
    <lineage>
        <taxon>Eukaryota</taxon>
        <taxon>Fungi</taxon>
        <taxon>Dikarya</taxon>
        <taxon>Basidiomycota</taxon>
        <taxon>Agaricomycotina</taxon>
        <taxon>Agaricomycetes</taxon>
        <taxon>Agaricomycetidae</taxon>
        <taxon>Boletales</taxon>
        <taxon>Paxilineae</taxon>
        <taxon>Paxillaceae</taxon>
        <taxon>Paxillus</taxon>
    </lineage>
</organism>
<evidence type="ECO:0000256" key="2">
    <source>
        <dbReference type="ARBA" id="ARBA00022741"/>
    </source>
</evidence>
<keyword evidence="4" id="KW-0067">ATP-binding</keyword>
<feature type="non-terminal residue" evidence="6">
    <location>
        <position position="1"/>
    </location>
</feature>
<evidence type="ECO:0000256" key="3">
    <source>
        <dbReference type="ARBA" id="ARBA00022777"/>
    </source>
</evidence>
<dbReference type="InterPro" id="IPR000719">
    <property type="entry name" value="Prot_kinase_dom"/>
</dbReference>
<dbReference type="Proteomes" id="UP000053647">
    <property type="component" value="Unassembled WGS sequence"/>
</dbReference>
<proteinExistence type="predicted"/>
<evidence type="ECO:0000313" key="6">
    <source>
        <dbReference type="EMBL" id="KIJ12190.1"/>
    </source>
</evidence>
<dbReference type="OrthoDB" id="5809314at2759"/>
<dbReference type="InterPro" id="IPR051681">
    <property type="entry name" value="Ser/Thr_Kinases-Pseudokinases"/>
</dbReference>
<accession>A0A0C9T992</accession>
<dbReference type="PANTHER" id="PTHR44329:SF288">
    <property type="entry name" value="MITOGEN-ACTIVATED PROTEIN KINASE KINASE KINASE 20"/>
    <property type="match status" value="1"/>
</dbReference>
<reference evidence="7" key="2">
    <citation type="submission" date="2015-01" db="EMBL/GenBank/DDBJ databases">
        <title>Evolutionary Origins and Diversification of the Mycorrhizal Mutualists.</title>
        <authorList>
            <consortium name="DOE Joint Genome Institute"/>
            <consortium name="Mycorrhizal Genomics Consortium"/>
            <person name="Kohler A."/>
            <person name="Kuo A."/>
            <person name="Nagy L.G."/>
            <person name="Floudas D."/>
            <person name="Copeland A."/>
            <person name="Barry K.W."/>
            <person name="Cichocki N."/>
            <person name="Veneault-Fourrey C."/>
            <person name="LaButti K."/>
            <person name="Lindquist E.A."/>
            <person name="Lipzen A."/>
            <person name="Lundell T."/>
            <person name="Morin E."/>
            <person name="Murat C."/>
            <person name="Riley R."/>
            <person name="Ohm R."/>
            <person name="Sun H."/>
            <person name="Tunlid A."/>
            <person name="Henrissat B."/>
            <person name="Grigoriev I.V."/>
            <person name="Hibbett D.S."/>
            <person name="Martin F."/>
        </authorList>
    </citation>
    <scope>NUCLEOTIDE SEQUENCE [LARGE SCALE GENOMIC DNA]</scope>
    <source>
        <strain evidence="7">ATCC 200175</strain>
    </source>
</reference>
<evidence type="ECO:0000259" key="5">
    <source>
        <dbReference type="PROSITE" id="PS50011"/>
    </source>
</evidence>
<dbReference type="InterPro" id="IPR001245">
    <property type="entry name" value="Ser-Thr/Tyr_kinase_cat_dom"/>
</dbReference>
<dbReference type="Pfam" id="PF07714">
    <property type="entry name" value="PK_Tyr_Ser-Thr"/>
    <property type="match status" value="1"/>
</dbReference>
<reference evidence="6 7" key="1">
    <citation type="submission" date="2014-06" db="EMBL/GenBank/DDBJ databases">
        <authorList>
            <consortium name="DOE Joint Genome Institute"/>
            <person name="Kuo A."/>
            <person name="Kohler A."/>
            <person name="Nagy L.G."/>
            <person name="Floudas D."/>
            <person name="Copeland A."/>
            <person name="Barry K.W."/>
            <person name="Cichocki N."/>
            <person name="Veneault-Fourrey C."/>
            <person name="LaButti K."/>
            <person name="Lindquist E.A."/>
            <person name="Lipzen A."/>
            <person name="Lundell T."/>
            <person name="Morin E."/>
            <person name="Murat C."/>
            <person name="Sun H."/>
            <person name="Tunlid A."/>
            <person name="Henrissat B."/>
            <person name="Grigoriev I.V."/>
            <person name="Hibbett D.S."/>
            <person name="Martin F."/>
            <person name="Nordberg H.P."/>
            <person name="Cantor M.N."/>
            <person name="Hua S.X."/>
        </authorList>
    </citation>
    <scope>NUCLEOTIDE SEQUENCE [LARGE SCALE GENOMIC DNA]</scope>
    <source>
        <strain evidence="6 7">ATCC 200175</strain>
    </source>
</reference>
<dbReference type="GO" id="GO:0005524">
    <property type="term" value="F:ATP binding"/>
    <property type="evidence" value="ECO:0007669"/>
    <property type="project" value="UniProtKB-KW"/>
</dbReference>
<name>A0A0C9T992_PAXIN</name>
<dbReference type="AlphaFoldDB" id="A0A0C9T992"/>
<dbReference type="GO" id="GO:0004674">
    <property type="term" value="F:protein serine/threonine kinase activity"/>
    <property type="evidence" value="ECO:0007669"/>
    <property type="project" value="TreeGrafter"/>
</dbReference>